<sequence>MSSLNIVSPNSENIQLGDGGRVINQELNKDMFMQLLVTQLQYQDPLNPMDNQEMMAQVAQFTALEQMKNVADTVNKQLAHSMIGSYVQYTYKNTETGQTELLLGRVDYVKNKGSNTLIGIGSHEVELSDIQEVIDPSNIQANSSAFDLIGKTVQGTMEVKNETGIYENVVIEGRVLEVRMKDGNSYIVVGNGEQAVELELDNVQNIVEVPSITDKWASATIQDKEGNEQELTGIVEYVVVTKSDTYACIDGKYVPFKQINLIKEAK</sequence>
<gene>
    <name evidence="4" type="ORF">PBV87_13950</name>
</gene>
<keyword evidence="2 3" id="KW-1005">Bacterial flagellum biogenesis</keyword>
<organism evidence="4 5">
    <name type="scientific">Holtiella tumoricola</name>
    <dbReference type="NCBI Taxonomy" id="3018743"/>
    <lineage>
        <taxon>Bacteria</taxon>
        <taxon>Bacillati</taxon>
        <taxon>Bacillota</taxon>
        <taxon>Clostridia</taxon>
        <taxon>Lachnospirales</taxon>
        <taxon>Cellulosilyticaceae</taxon>
        <taxon>Holtiella</taxon>
    </lineage>
</organism>
<proteinExistence type="inferred from homology"/>
<evidence type="ECO:0000256" key="3">
    <source>
        <dbReference type="RuleBase" id="RU362076"/>
    </source>
</evidence>
<keyword evidence="4" id="KW-0282">Flagellum</keyword>
<dbReference type="Pfam" id="PF03963">
    <property type="entry name" value="FlgD"/>
    <property type="match status" value="1"/>
</dbReference>
<dbReference type="Proteomes" id="UP001169242">
    <property type="component" value="Unassembled WGS sequence"/>
</dbReference>
<dbReference type="RefSeq" id="WP_053983930.1">
    <property type="nucleotide sequence ID" value="NZ_JAQIFT010000049.1"/>
</dbReference>
<comment type="caution">
    <text evidence="4">The sequence shown here is derived from an EMBL/GenBank/DDBJ whole genome shotgun (WGS) entry which is preliminary data.</text>
</comment>
<dbReference type="AlphaFoldDB" id="A0AA42DPS0"/>
<evidence type="ECO:0000256" key="2">
    <source>
        <dbReference type="ARBA" id="ARBA00022795"/>
    </source>
</evidence>
<reference evidence="4" key="1">
    <citation type="journal article" date="2023" name="Int. J. Syst. Evol. Microbiol.">
        <title>&lt;i&gt;Holtiella tumoricola&lt;/i&gt; gen. nov. sp. nov., isolated from a human clinical sample.</title>
        <authorList>
            <person name="Allen-Vercoe E."/>
            <person name="Daigneault M.C."/>
            <person name="Vancuren S.J."/>
            <person name="Cochrane K."/>
            <person name="O'Neal L.L."/>
            <person name="Sankaranarayanan K."/>
            <person name="Lawson P.A."/>
        </authorList>
    </citation>
    <scope>NUCLEOTIDE SEQUENCE</scope>
    <source>
        <strain evidence="4">CC70A</strain>
    </source>
</reference>
<comment type="function">
    <text evidence="3">Required for flagellar hook formation. May act as a scaffolding protein.</text>
</comment>
<comment type="similarity">
    <text evidence="1 3">Belongs to the FlgD family.</text>
</comment>
<protein>
    <recommendedName>
        <fullName evidence="3">Basal-body rod modification protein FlgD</fullName>
    </recommendedName>
</protein>
<dbReference type="InterPro" id="IPR005648">
    <property type="entry name" value="FlgD"/>
</dbReference>
<keyword evidence="4" id="KW-0969">Cilium</keyword>
<name>A0AA42DPS0_9FIRM</name>
<evidence type="ECO:0000313" key="5">
    <source>
        <dbReference type="Proteomes" id="UP001169242"/>
    </source>
</evidence>
<dbReference type="EMBL" id="JAQIFT010000049">
    <property type="protein sequence ID" value="MDA3732591.1"/>
    <property type="molecule type" value="Genomic_DNA"/>
</dbReference>
<dbReference type="GO" id="GO:0044781">
    <property type="term" value="P:bacterial-type flagellum organization"/>
    <property type="evidence" value="ECO:0007669"/>
    <property type="project" value="UniProtKB-UniRule"/>
</dbReference>
<accession>A0AA42DPS0</accession>
<keyword evidence="4" id="KW-0966">Cell projection</keyword>
<keyword evidence="5" id="KW-1185">Reference proteome</keyword>
<evidence type="ECO:0000313" key="4">
    <source>
        <dbReference type="EMBL" id="MDA3732591.1"/>
    </source>
</evidence>
<evidence type="ECO:0000256" key="1">
    <source>
        <dbReference type="ARBA" id="ARBA00010577"/>
    </source>
</evidence>